<dbReference type="GeneID" id="85318987"/>
<feature type="compositionally biased region" description="Gly residues" evidence="1">
    <location>
        <begin position="212"/>
        <end position="222"/>
    </location>
</feature>
<name>A0AA40ADB6_9PEZI</name>
<keyword evidence="2" id="KW-1133">Transmembrane helix</keyword>
<feature type="region of interest" description="Disordered" evidence="1">
    <location>
        <begin position="206"/>
        <end position="227"/>
    </location>
</feature>
<dbReference type="Proteomes" id="UP001172101">
    <property type="component" value="Unassembled WGS sequence"/>
</dbReference>
<organism evidence="3 4">
    <name type="scientific">Lasiosphaeria miniovina</name>
    <dbReference type="NCBI Taxonomy" id="1954250"/>
    <lineage>
        <taxon>Eukaryota</taxon>
        <taxon>Fungi</taxon>
        <taxon>Dikarya</taxon>
        <taxon>Ascomycota</taxon>
        <taxon>Pezizomycotina</taxon>
        <taxon>Sordariomycetes</taxon>
        <taxon>Sordariomycetidae</taxon>
        <taxon>Sordariales</taxon>
        <taxon>Lasiosphaeriaceae</taxon>
        <taxon>Lasiosphaeria</taxon>
    </lineage>
</organism>
<feature type="transmembrane region" description="Helical" evidence="2">
    <location>
        <begin position="247"/>
        <end position="270"/>
    </location>
</feature>
<dbReference type="RefSeq" id="XP_060295025.1">
    <property type="nucleotide sequence ID" value="XM_060435717.1"/>
</dbReference>
<dbReference type="AlphaFoldDB" id="A0AA40ADB6"/>
<evidence type="ECO:0000256" key="1">
    <source>
        <dbReference type="SAM" id="MobiDB-lite"/>
    </source>
</evidence>
<keyword evidence="4" id="KW-1185">Reference proteome</keyword>
<keyword evidence="2" id="KW-0812">Transmembrane</keyword>
<sequence>LAQAQSARATFWTVSSFFVETLTVEKLVDSCTTSCRSYTYTTTMEVADTAKPTASPLSTSAYTYLSSDVTVVYVYLPAGSVPERDLVTTSTYSPTPSNVYINYAVEFTMTAPISCPTAFTVVTNTAVYIPYMVTKDIKPTSTATSVYTSYNGGLYTYLTEFVAPSAVPQSVGDPTSNYYYSYYVKSCRNPTATGAAYYGPGYSDGSGSSSNSGGGGDSGLRSGGDDDDDEDWRVCSLLTGCTGLKTWIIVVASVIPGIFVLGFLESWLWFRQLMLGKTALRFGTICWCFLSLWVICFTRRSPARTVEDQAVLKQQWATISGGKRIKLWFKWGFRHRYPVELLGPDP</sequence>
<feature type="non-terminal residue" evidence="3">
    <location>
        <position position="346"/>
    </location>
</feature>
<feature type="transmembrane region" description="Helical" evidence="2">
    <location>
        <begin position="279"/>
        <end position="295"/>
    </location>
</feature>
<evidence type="ECO:0000313" key="4">
    <source>
        <dbReference type="Proteomes" id="UP001172101"/>
    </source>
</evidence>
<gene>
    <name evidence="3" type="ORF">B0T26DRAFT_600273</name>
</gene>
<accession>A0AA40ADB6</accession>
<evidence type="ECO:0000313" key="3">
    <source>
        <dbReference type="EMBL" id="KAK0713702.1"/>
    </source>
</evidence>
<feature type="non-terminal residue" evidence="3">
    <location>
        <position position="1"/>
    </location>
</feature>
<protein>
    <submittedName>
        <fullName evidence="3">Uncharacterized protein</fullName>
    </submittedName>
</protein>
<evidence type="ECO:0000256" key="2">
    <source>
        <dbReference type="SAM" id="Phobius"/>
    </source>
</evidence>
<proteinExistence type="predicted"/>
<reference evidence="3" key="1">
    <citation type="submission" date="2023-06" db="EMBL/GenBank/DDBJ databases">
        <title>Genome-scale phylogeny and comparative genomics of the fungal order Sordariales.</title>
        <authorList>
            <consortium name="Lawrence Berkeley National Laboratory"/>
            <person name="Hensen N."/>
            <person name="Bonometti L."/>
            <person name="Westerberg I."/>
            <person name="Brannstrom I.O."/>
            <person name="Guillou S."/>
            <person name="Cros-Aarteil S."/>
            <person name="Calhoun S."/>
            <person name="Haridas S."/>
            <person name="Kuo A."/>
            <person name="Mondo S."/>
            <person name="Pangilinan J."/>
            <person name="Riley R."/>
            <person name="LaButti K."/>
            <person name="Andreopoulos B."/>
            <person name="Lipzen A."/>
            <person name="Chen C."/>
            <person name="Yanf M."/>
            <person name="Daum C."/>
            <person name="Ng V."/>
            <person name="Clum A."/>
            <person name="Steindorff A."/>
            <person name="Ohm R."/>
            <person name="Martin F."/>
            <person name="Silar P."/>
            <person name="Natvig D."/>
            <person name="Lalanne C."/>
            <person name="Gautier V."/>
            <person name="Ament-velasquez S.L."/>
            <person name="Kruys A."/>
            <person name="Hutchinson M.I."/>
            <person name="Powell A.J."/>
            <person name="Barry K."/>
            <person name="Miller A.N."/>
            <person name="Grigoriev I.V."/>
            <person name="Debuchy R."/>
            <person name="Gladieux P."/>
            <person name="Thoren M.H."/>
            <person name="Johannesson H."/>
        </authorList>
    </citation>
    <scope>NUCLEOTIDE SEQUENCE</scope>
    <source>
        <strain evidence="3">SMH2392-1A</strain>
    </source>
</reference>
<comment type="caution">
    <text evidence="3">The sequence shown here is derived from an EMBL/GenBank/DDBJ whole genome shotgun (WGS) entry which is preliminary data.</text>
</comment>
<keyword evidence="2" id="KW-0472">Membrane</keyword>
<dbReference type="EMBL" id="JAUIRO010000005">
    <property type="protein sequence ID" value="KAK0713702.1"/>
    <property type="molecule type" value="Genomic_DNA"/>
</dbReference>